<evidence type="ECO:0000256" key="1">
    <source>
        <dbReference type="ARBA" id="ARBA00004202"/>
    </source>
</evidence>
<keyword evidence="4" id="KW-1003">Cell membrane</keyword>
<dbReference type="Pfam" id="PF00005">
    <property type="entry name" value="ABC_tran"/>
    <property type="match status" value="1"/>
</dbReference>
<feature type="domain" description="ABC transporter" evidence="9">
    <location>
        <begin position="2"/>
        <end position="204"/>
    </location>
</feature>
<evidence type="ECO:0000256" key="8">
    <source>
        <dbReference type="ARBA" id="ARBA00023136"/>
    </source>
</evidence>
<dbReference type="InterPro" id="IPR027417">
    <property type="entry name" value="P-loop_NTPase"/>
</dbReference>
<comment type="similarity">
    <text evidence="2">Belongs to the ABC transporter superfamily.</text>
</comment>
<dbReference type="CDD" id="cd03228">
    <property type="entry name" value="ABCC_MRP_Like"/>
    <property type="match status" value="1"/>
</dbReference>
<evidence type="ECO:0000256" key="5">
    <source>
        <dbReference type="ARBA" id="ARBA00022741"/>
    </source>
</evidence>
<dbReference type="Proteomes" id="UP000679179">
    <property type="component" value="Unassembled WGS sequence"/>
</dbReference>
<dbReference type="PROSITE" id="PS50893">
    <property type="entry name" value="ABC_TRANSPORTER_2"/>
    <property type="match status" value="1"/>
</dbReference>
<dbReference type="InterPro" id="IPR003593">
    <property type="entry name" value="AAA+_ATPase"/>
</dbReference>
<keyword evidence="3" id="KW-0813">Transport</keyword>
<protein>
    <recommendedName>
        <fullName evidence="9">ABC transporter domain-containing protein</fullName>
    </recommendedName>
</protein>
<comment type="caution">
    <text evidence="10">The sequence shown here is derived from an EMBL/GenBank/DDBJ whole genome shotgun (WGS) entry which is preliminary data.</text>
</comment>
<evidence type="ECO:0000313" key="11">
    <source>
        <dbReference type="Proteomes" id="UP000679179"/>
    </source>
</evidence>
<dbReference type="GO" id="GO:0016887">
    <property type="term" value="F:ATP hydrolysis activity"/>
    <property type="evidence" value="ECO:0007669"/>
    <property type="project" value="InterPro"/>
</dbReference>
<gene>
    <name evidence="10" type="ORF">CPJCM30710_13190</name>
</gene>
<proteinExistence type="inferred from homology"/>
<dbReference type="PANTHER" id="PTHR43553">
    <property type="entry name" value="HEAVY METAL TRANSPORTER"/>
    <property type="match status" value="1"/>
</dbReference>
<keyword evidence="7" id="KW-1278">Translocase</keyword>
<dbReference type="SUPFAM" id="SSF52540">
    <property type="entry name" value="P-loop containing nucleoside triphosphate hydrolases"/>
    <property type="match status" value="1"/>
</dbReference>
<evidence type="ECO:0000259" key="9">
    <source>
        <dbReference type="PROSITE" id="PS50893"/>
    </source>
</evidence>
<dbReference type="EMBL" id="BOPZ01000008">
    <property type="protein sequence ID" value="GIM28653.1"/>
    <property type="molecule type" value="Genomic_DNA"/>
</dbReference>
<dbReference type="GO" id="GO:0042626">
    <property type="term" value="F:ATPase-coupled transmembrane transporter activity"/>
    <property type="evidence" value="ECO:0007669"/>
    <property type="project" value="TreeGrafter"/>
</dbReference>
<dbReference type="Gene3D" id="3.40.50.300">
    <property type="entry name" value="P-loop containing nucleotide triphosphate hydrolases"/>
    <property type="match status" value="1"/>
</dbReference>
<organism evidence="10 11">
    <name type="scientific">Clostridium polyendosporum</name>
    <dbReference type="NCBI Taxonomy" id="69208"/>
    <lineage>
        <taxon>Bacteria</taxon>
        <taxon>Bacillati</taxon>
        <taxon>Bacillota</taxon>
        <taxon>Clostridia</taxon>
        <taxon>Eubacteriales</taxon>
        <taxon>Clostridiaceae</taxon>
        <taxon>Clostridium</taxon>
    </lineage>
</organism>
<evidence type="ECO:0000313" key="10">
    <source>
        <dbReference type="EMBL" id="GIM28653.1"/>
    </source>
</evidence>
<dbReference type="InterPro" id="IPR017871">
    <property type="entry name" value="ABC_transporter-like_CS"/>
</dbReference>
<dbReference type="PROSITE" id="PS00211">
    <property type="entry name" value="ABC_TRANSPORTER_1"/>
    <property type="match status" value="1"/>
</dbReference>
<keyword evidence="11" id="KW-1185">Reference proteome</keyword>
<keyword evidence="8" id="KW-0472">Membrane</keyword>
<reference evidence="10" key="1">
    <citation type="submission" date="2021-03" db="EMBL/GenBank/DDBJ databases">
        <title>Taxonomic study of Clostridium polyendosporum from meadow-gley soil under rice.</title>
        <authorList>
            <person name="Kobayashi H."/>
            <person name="Tanizawa Y."/>
            <person name="Yagura M."/>
        </authorList>
    </citation>
    <scope>NUCLEOTIDE SEQUENCE</scope>
    <source>
        <strain evidence="10">JCM 30710</strain>
    </source>
</reference>
<accession>A0A919VLJ2</accession>
<name>A0A919VLJ2_9CLOT</name>
<dbReference type="GO" id="GO:0043190">
    <property type="term" value="C:ATP-binding cassette (ABC) transporter complex"/>
    <property type="evidence" value="ECO:0007669"/>
    <property type="project" value="TreeGrafter"/>
</dbReference>
<dbReference type="GO" id="GO:0005524">
    <property type="term" value="F:ATP binding"/>
    <property type="evidence" value="ECO:0007669"/>
    <property type="project" value="UniProtKB-KW"/>
</dbReference>
<evidence type="ECO:0000256" key="2">
    <source>
        <dbReference type="ARBA" id="ARBA00005417"/>
    </source>
</evidence>
<dbReference type="AlphaFoldDB" id="A0A919VLJ2"/>
<evidence type="ECO:0000256" key="4">
    <source>
        <dbReference type="ARBA" id="ARBA00022475"/>
    </source>
</evidence>
<evidence type="ECO:0000256" key="3">
    <source>
        <dbReference type="ARBA" id="ARBA00022448"/>
    </source>
</evidence>
<keyword evidence="5" id="KW-0547">Nucleotide-binding</keyword>
<comment type="subcellular location">
    <subcellularLocation>
        <location evidence="1">Cell membrane</location>
        <topology evidence="1">Peripheral membrane protein</topology>
    </subcellularLocation>
</comment>
<dbReference type="InterPro" id="IPR003439">
    <property type="entry name" value="ABC_transporter-like_ATP-bd"/>
</dbReference>
<sequence>MIEFKDISLLFDDKIIFKDFNLKIKRGEKVLLNAPSGSGKSTLFKLLLGFERPQEGQIELDGKNISSKTIKELRNKIAYVSQDVDIPNQKVDLVIEEIFDFHYNKNKELDRKKLSELLKFMNLSDEILSKQVNELSGGERARIGFIIAILLDRPILLLDEVTSALDSELKEKVVELTSKLDKTVLVISHDILWSEQKQFRIVRW</sequence>
<dbReference type="InterPro" id="IPR050095">
    <property type="entry name" value="ECF_ABC_transporter_ATP-bd"/>
</dbReference>
<dbReference type="RefSeq" id="WP_212903377.1">
    <property type="nucleotide sequence ID" value="NZ_BOPZ01000008.1"/>
</dbReference>
<evidence type="ECO:0000256" key="7">
    <source>
        <dbReference type="ARBA" id="ARBA00022967"/>
    </source>
</evidence>
<dbReference type="SMART" id="SM00382">
    <property type="entry name" value="AAA"/>
    <property type="match status" value="1"/>
</dbReference>
<dbReference type="PANTHER" id="PTHR43553:SF27">
    <property type="entry name" value="ENERGY-COUPLING FACTOR TRANSPORTER ATP-BINDING PROTEIN ECFA2"/>
    <property type="match status" value="1"/>
</dbReference>
<keyword evidence="6" id="KW-0067">ATP-binding</keyword>
<evidence type="ECO:0000256" key="6">
    <source>
        <dbReference type="ARBA" id="ARBA00022840"/>
    </source>
</evidence>